<evidence type="ECO:0000256" key="4">
    <source>
        <dbReference type="ARBA" id="ARBA00022737"/>
    </source>
</evidence>
<feature type="domain" description="C2H2-type" evidence="10">
    <location>
        <begin position="203"/>
        <end position="231"/>
    </location>
</feature>
<protein>
    <recommendedName>
        <fullName evidence="10">C2H2-type domain-containing protein</fullName>
    </recommendedName>
</protein>
<evidence type="ECO:0000256" key="5">
    <source>
        <dbReference type="ARBA" id="ARBA00022771"/>
    </source>
</evidence>
<dbReference type="AlphaFoldDB" id="A0A9P8T187"/>
<evidence type="ECO:0000256" key="3">
    <source>
        <dbReference type="ARBA" id="ARBA00022723"/>
    </source>
</evidence>
<dbReference type="Pfam" id="PF00096">
    <property type="entry name" value="zf-C2H2"/>
    <property type="match status" value="2"/>
</dbReference>
<dbReference type="PANTHER" id="PTHR14003">
    <property type="entry name" value="TRANSCRIPTIONAL REPRESSOR PROTEIN YY"/>
    <property type="match status" value="1"/>
</dbReference>
<gene>
    <name evidence="11" type="ORF">OGAPHI_006823</name>
</gene>
<keyword evidence="3" id="KW-0479">Metal-binding</keyword>
<dbReference type="GO" id="GO:0000981">
    <property type="term" value="F:DNA-binding transcription factor activity, RNA polymerase II-specific"/>
    <property type="evidence" value="ECO:0007669"/>
    <property type="project" value="TreeGrafter"/>
</dbReference>
<evidence type="ECO:0000313" key="11">
    <source>
        <dbReference type="EMBL" id="KAH3661416.1"/>
    </source>
</evidence>
<comment type="similarity">
    <text evidence="2">Belongs to the krueppel C2H2-type zinc-finger protein family.</text>
</comment>
<evidence type="ECO:0000259" key="10">
    <source>
        <dbReference type="PROSITE" id="PS50157"/>
    </source>
</evidence>
<keyword evidence="4" id="KW-0677">Repeat</keyword>
<dbReference type="GO" id="GO:0005634">
    <property type="term" value="C:nucleus"/>
    <property type="evidence" value="ECO:0007669"/>
    <property type="project" value="UniProtKB-SubCell"/>
</dbReference>
<evidence type="ECO:0000256" key="1">
    <source>
        <dbReference type="ARBA" id="ARBA00004123"/>
    </source>
</evidence>
<dbReference type="GO" id="GO:0000785">
    <property type="term" value="C:chromatin"/>
    <property type="evidence" value="ECO:0007669"/>
    <property type="project" value="TreeGrafter"/>
</dbReference>
<dbReference type="InterPro" id="IPR013087">
    <property type="entry name" value="Znf_C2H2_type"/>
</dbReference>
<keyword evidence="12" id="KW-1185">Reference proteome</keyword>
<keyword evidence="7" id="KW-0238">DNA-binding</keyword>
<dbReference type="PROSITE" id="PS00028">
    <property type="entry name" value="ZINC_FINGER_C2H2_1"/>
    <property type="match status" value="2"/>
</dbReference>
<dbReference type="GO" id="GO:0000978">
    <property type="term" value="F:RNA polymerase II cis-regulatory region sequence-specific DNA binding"/>
    <property type="evidence" value="ECO:0007669"/>
    <property type="project" value="TreeGrafter"/>
</dbReference>
<evidence type="ECO:0000256" key="6">
    <source>
        <dbReference type="ARBA" id="ARBA00022833"/>
    </source>
</evidence>
<dbReference type="GO" id="GO:0008270">
    <property type="term" value="F:zinc ion binding"/>
    <property type="evidence" value="ECO:0007669"/>
    <property type="project" value="UniProtKB-KW"/>
</dbReference>
<dbReference type="Proteomes" id="UP000769157">
    <property type="component" value="Unassembled WGS sequence"/>
</dbReference>
<keyword evidence="5 9" id="KW-0863">Zinc-finger</keyword>
<name>A0A9P8T187_9ASCO</name>
<dbReference type="SUPFAM" id="SSF57667">
    <property type="entry name" value="beta-beta-alpha zinc fingers"/>
    <property type="match status" value="1"/>
</dbReference>
<evidence type="ECO:0000256" key="8">
    <source>
        <dbReference type="ARBA" id="ARBA00023242"/>
    </source>
</evidence>
<reference evidence="11" key="1">
    <citation type="journal article" date="2021" name="Open Biol.">
        <title>Shared evolutionary footprints suggest mitochondrial oxidative damage underlies multiple complex I losses in fungi.</title>
        <authorList>
            <person name="Schikora-Tamarit M.A."/>
            <person name="Marcet-Houben M."/>
            <person name="Nosek J."/>
            <person name="Gabaldon T."/>
        </authorList>
    </citation>
    <scope>NUCLEOTIDE SEQUENCE</scope>
    <source>
        <strain evidence="11">CBS6075</strain>
    </source>
</reference>
<dbReference type="OrthoDB" id="6077919at2759"/>
<sequence length="266" mass="30280">MDSSSSVPYNDINEVLAYNQYFQQPQLVPQFHHLETVPSINSYPSPAQVRQQGPRLNASAFDLVPQDTFSLVQPQNTGNYSLMSNETQQYQPLPTPPQSFNKGANPFDKTASLTLSDAFYTNTQPQAPGPMPMAVTVPMSTTPLLQPSLAQGFHELGDFKEVPRVHSLNLNPPEAIKRRHTLPEKSLDDQIKDHKRSKGSRKNRCCVICHKVFNRPSGLRIHMMSHTGEKPFKCEWETCGKMFSVRSNLLRHHKIHIRDEQKEQHR</sequence>
<comment type="subcellular location">
    <subcellularLocation>
        <location evidence="1">Nucleus</location>
    </subcellularLocation>
</comment>
<dbReference type="GeneID" id="70238787"/>
<keyword evidence="8" id="KW-0539">Nucleus</keyword>
<evidence type="ECO:0000256" key="7">
    <source>
        <dbReference type="ARBA" id="ARBA00023125"/>
    </source>
</evidence>
<dbReference type="PROSITE" id="PS50157">
    <property type="entry name" value="ZINC_FINGER_C2H2_2"/>
    <property type="match status" value="2"/>
</dbReference>
<reference evidence="11" key="2">
    <citation type="submission" date="2021-01" db="EMBL/GenBank/DDBJ databases">
        <authorList>
            <person name="Schikora-Tamarit M.A."/>
        </authorList>
    </citation>
    <scope>NUCLEOTIDE SEQUENCE</scope>
    <source>
        <strain evidence="11">CBS6075</strain>
    </source>
</reference>
<dbReference type="Gene3D" id="3.30.160.60">
    <property type="entry name" value="Classic Zinc Finger"/>
    <property type="match status" value="2"/>
</dbReference>
<dbReference type="PANTHER" id="PTHR14003:SF20">
    <property type="entry name" value="FINGER DOMAIN PROTEIN, PUTATIVE (AFU_ORTHOLOGUE AFUA_4G10380)-RELATED"/>
    <property type="match status" value="1"/>
</dbReference>
<proteinExistence type="inferred from homology"/>
<dbReference type="InterPro" id="IPR036236">
    <property type="entry name" value="Znf_C2H2_sf"/>
</dbReference>
<accession>A0A9P8T187</accession>
<dbReference type="FunFam" id="3.30.160.60:FF:001174">
    <property type="entry name" value="zinc finger protein 527 isoform X1"/>
    <property type="match status" value="1"/>
</dbReference>
<dbReference type="GO" id="GO:0005667">
    <property type="term" value="C:transcription regulator complex"/>
    <property type="evidence" value="ECO:0007669"/>
    <property type="project" value="TreeGrafter"/>
</dbReference>
<evidence type="ECO:0000256" key="2">
    <source>
        <dbReference type="ARBA" id="ARBA00006991"/>
    </source>
</evidence>
<dbReference type="EMBL" id="JAEUBE010000487">
    <property type="protein sequence ID" value="KAH3661416.1"/>
    <property type="molecule type" value="Genomic_DNA"/>
</dbReference>
<comment type="caution">
    <text evidence="11">The sequence shown here is derived from an EMBL/GenBank/DDBJ whole genome shotgun (WGS) entry which is preliminary data.</text>
</comment>
<keyword evidence="6" id="KW-0862">Zinc</keyword>
<dbReference type="RefSeq" id="XP_046058540.1">
    <property type="nucleotide sequence ID" value="XM_046208151.1"/>
</dbReference>
<organism evidence="11 12">
    <name type="scientific">Ogataea philodendri</name>
    <dbReference type="NCBI Taxonomy" id="1378263"/>
    <lineage>
        <taxon>Eukaryota</taxon>
        <taxon>Fungi</taxon>
        <taxon>Dikarya</taxon>
        <taxon>Ascomycota</taxon>
        <taxon>Saccharomycotina</taxon>
        <taxon>Pichiomycetes</taxon>
        <taxon>Pichiales</taxon>
        <taxon>Pichiaceae</taxon>
        <taxon>Ogataea</taxon>
    </lineage>
</organism>
<dbReference type="SMART" id="SM00355">
    <property type="entry name" value="ZnF_C2H2"/>
    <property type="match status" value="2"/>
</dbReference>
<evidence type="ECO:0000313" key="12">
    <source>
        <dbReference type="Proteomes" id="UP000769157"/>
    </source>
</evidence>
<evidence type="ECO:0000256" key="9">
    <source>
        <dbReference type="PROSITE-ProRule" id="PRU00042"/>
    </source>
</evidence>
<feature type="domain" description="C2H2-type" evidence="10">
    <location>
        <begin position="232"/>
        <end position="261"/>
    </location>
</feature>